<dbReference type="PRINTS" id="PR00105">
    <property type="entry name" value="C5METTRFRASE"/>
</dbReference>
<dbReference type="Gene3D" id="3.40.50.150">
    <property type="entry name" value="Vaccinia Virus protein VP39"/>
    <property type="match status" value="1"/>
</dbReference>
<evidence type="ECO:0000256" key="1">
    <source>
        <dbReference type="ARBA" id="ARBA00011975"/>
    </source>
</evidence>
<organism evidence="8">
    <name type="scientific">Streptomyces sp. R08</name>
    <dbReference type="NCBI Taxonomy" id="3238624"/>
    <lineage>
        <taxon>Bacteria</taxon>
        <taxon>Bacillati</taxon>
        <taxon>Actinomycetota</taxon>
        <taxon>Actinomycetes</taxon>
        <taxon>Kitasatosporales</taxon>
        <taxon>Streptomycetaceae</taxon>
        <taxon>Streptomyces</taxon>
    </lineage>
</organism>
<reference evidence="8" key="1">
    <citation type="submission" date="2024-07" db="EMBL/GenBank/DDBJ databases">
        <authorList>
            <person name="Yu S.T."/>
        </authorList>
    </citation>
    <scope>NUCLEOTIDE SEQUENCE</scope>
    <source>
        <strain evidence="8">R08</strain>
    </source>
</reference>
<feature type="compositionally biased region" description="Basic and acidic residues" evidence="7">
    <location>
        <begin position="185"/>
        <end position="210"/>
    </location>
</feature>
<dbReference type="GO" id="GO:0009307">
    <property type="term" value="P:DNA restriction-modification system"/>
    <property type="evidence" value="ECO:0007669"/>
    <property type="project" value="UniProtKB-KW"/>
</dbReference>
<evidence type="ECO:0000256" key="5">
    <source>
        <dbReference type="ARBA" id="ARBA00022747"/>
    </source>
</evidence>
<protein>
    <recommendedName>
        <fullName evidence="1">DNA (cytosine-5-)-methyltransferase</fullName>
        <ecNumber evidence="1">2.1.1.37</ecNumber>
    </recommendedName>
</protein>
<dbReference type="InterPro" id="IPR001525">
    <property type="entry name" value="C5_MeTfrase"/>
</dbReference>
<dbReference type="InterPro" id="IPR050750">
    <property type="entry name" value="C5-MTase"/>
</dbReference>
<feature type="region of interest" description="Disordered" evidence="7">
    <location>
        <begin position="283"/>
        <end position="303"/>
    </location>
</feature>
<dbReference type="REBASE" id="856953">
    <property type="entry name" value="M.SspR08ORF22815P"/>
</dbReference>
<dbReference type="AlphaFoldDB" id="A0AB39MA97"/>
<evidence type="ECO:0000313" key="8">
    <source>
        <dbReference type="EMBL" id="XDQ02812.1"/>
    </source>
</evidence>
<dbReference type="SUPFAM" id="SSF53335">
    <property type="entry name" value="S-adenosyl-L-methionine-dependent methyltransferases"/>
    <property type="match status" value="1"/>
</dbReference>
<dbReference type="RefSeq" id="WP_369188887.1">
    <property type="nucleotide sequence ID" value="NZ_CP163431.1"/>
</dbReference>
<dbReference type="EC" id="2.1.1.37" evidence="1"/>
<name>A0AB39MA97_9ACTN</name>
<dbReference type="InterPro" id="IPR018117">
    <property type="entry name" value="C5_DNA_meth_AS"/>
</dbReference>
<evidence type="ECO:0000256" key="2">
    <source>
        <dbReference type="ARBA" id="ARBA00022603"/>
    </source>
</evidence>
<proteinExistence type="inferred from homology"/>
<dbReference type="EMBL" id="CP163431">
    <property type="protein sequence ID" value="XDQ02812.1"/>
    <property type="molecule type" value="Genomic_DNA"/>
</dbReference>
<evidence type="ECO:0000256" key="4">
    <source>
        <dbReference type="ARBA" id="ARBA00022691"/>
    </source>
</evidence>
<keyword evidence="2 6" id="KW-0489">Methyltransferase</keyword>
<dbReference type="Pfam" id="PF00145">
    <property type="entry name" value="DNA_methylase"/>
    <property type="match status" value="1"/>
</dbReference>
<evidence type="ECO:0000256" key="7">
    <source>
        <dbReference type="SAM" id="MobiDB-lite"/>
    </source>
</evidence>
<comment type="similarity">
    <text evidence="6">Belongs to the class I-like SAM-binding methyltransferase superfamily. C5-methyltransferase family.</text>
</comment>
<dbReference type="PROSITE" id="PS00094">
    <property type="entry name" value="C5_MTASE_1"/>
    <property type="match status" value="1"/>
</dbReference>
<accession>A0AB39MA97</accession>
<dbReference type="InterPro" id="IPR029063">
    <property type="entry name" value="SAM-dependent_MTases_sf"/>
</dbReference>
<evidence type="ECO:0000256" key="6">
    <source>
        <dbReference type="PROSITE-ProRule" id="PRU01016"/>
    </source>
</evidence>
<keyword evidence="3 6" id="KW-0808">Transferase</keyword>
<dbReference type="GO" id="GO:0032259">
    <property type="term" value="P:methylation"/>
    <property type="evidence" value="ECO:0007669"/>
    <property type="project" value="UniProtKB-KW"/>
</dbReference>
<feature type="active site" evidence="6">
    <location>
        <position position="89"/>
    </location>
</feature>
<dbReference type="GO" id="GO:0003886">
    <property type="term" value="F:DNA (cytosine-5-)-methyltransferase activity"/>
    <property type="evidence" value="ECO:0007669"/>
    <property type="project" value="UniProtKB-EC"/>
</dbReference>
<gene>
    <name evidence="8" type="ORF">AB5J58_22815</name>
</gene>
<evidence type="ECO:0000256" key="3">
    <source>
        <dbReference type="ARBA" id="ARBA00022679"/>
    </source>
</evidence>
<dbReference type="PANTHER" id="PTHR46098">
    <property type="entry name" value="TRNA (CYTOSINE(38)-C(5))-METHYLTRANSFERASE"/>
    <property type="match status" value="1"/>
</dbReference>
<keyword evidence="4 6" id="KW-0949">S-adenosyl-L-methionine</keyword>
<dbReference type="PROSITE" id="PS51679">
    <property type="entry name" value="SAM_MT_C5"/>
    <property type="match status" value="1"/>
</dbReference>
<dbReference type="PANTHER" id="PTHR46098:SF1">
    <property type="entry name" value="TRNA (CYTOSINE(38)-C(5))-METHYLTRANSFERASE"/>
    <property type="match status" value="1"/>
</dbReference>
<feature type="region of interest" description="Disordered" evidence="7">
    <location>
        <begin position="183"/>
        <end position="225"/>
    </location>
</feature>
<keyword evidence="5" id="KW-0680">Restriction system</keyword>
<sequence>MTQPTNIRRARIEPPRIVALCAGYGGLEEAIRAGTGGEPVAFAENDPYAAAVFAAHHPQVPNLGDITTVDWDQVRDEHAPDVVGAGFPCRNISNAGRRDGINGQWSRVWKNVAQAVGVLRPRLVFLENVAALRSRGLDVVAADLAALGYDARWTCLRAGDPEIGAPHPRDRWFAVAHPADADPDQFGRHWRTGDVAEPQGRDEPADRGHEVAGAPGSVSLLPTPVASDGERASLTYSRGDPTLTGAVHSLLPTPAARDWKSGASNLLGRNARPLNEFVVNLLPTPKASDRPHGGPNQRDTSGRYYLPGQAVRLDDRWVASDGTDYGPAIRRWEHVTGRPAPCPTEPGTRGNRRLSPAFVEWLMGLPAGWVTAVLGIPRKEQLKILGNGVVPQQAHHAYGLLLGARTAARREWGTAA</sequence>